<dbReference type="EMBL" id="VTPC01001912">
    <property type="protein sequence ID" value="KAF2900995.1"/>
    <property type="molecule type" value="Genomic_DNA"/>
</dbReference>
<proteinExistence type="inferred from homology"/>
<reference evidence="4" key="1">
    <citation type="submission" date="2019-08" db="EMBL/GenBank/DDBJ databases">
        <title>The genome of the North American firefly Photinus pyralis.</title>
        <authorList>
            <consortium name="Photinus pyralis genome working group"/>
            <person name="Fallon T.R."/>
            <person name="Sander Lower S.E."/>
            <person name="Weng J.-K."/>
        </authorList>
    </citation>
    <scope>NUCLEOTIDE SEQUENCE</scope>
    <source>
        <strain evidence="4">TRF0915ILg1</strain>
        <tissue evidence="4">Whole body</tissue>
    </source>
</reference>
<feature type="active site" description="Nucleophile" evidence="2">
    <location>
        <position position="180"/>
    </location>
</feature>
<feature type="site" description="Cleavage; by autolysis" evidence="3">
    <location>
        <begin position="179"/>
        <end position="180"/>
    </location>
</feature>
<sequence length="352" mass="37317">MASGFIAVHCGAGHHKPQFHKQYKKLSKTACRAGMKVLRQGGSSLEAVKTAVLVLENDPLTNAGFGSNLTTKGQVETDAAIMDGKTLLYGGCGAIQNVKNPIELAYDICIKQAETQPMGLVPPSLLVGEGGLHHAKAAGLKIVKNKELISPKALKQFKKYKSLLNYAQLIEESQQGPLDTVGAVCVDDSGHVASACSSGGLLLKRPGRVGQAALYASGMWADSFSPTTESSVAVCTTGCGEHLMQTQLAKEIGMDLKNNSCPITGLYNSMTDKFIKSRYLRNIKQKLGGALVLHITTNGEGVLLWGHSTESMSIGYMRTTDVNPTSLISQLPKETTVGSSVNVGGAHFVLSR</sequence>
<name>A0A8K0D7J7_IGNLU</name>
<accession>A0A8K0D7J7</accession>
<dbReference type="OrthoDB" id="77601at2759"/>
<dbReference type="Pfam" id="PF01112">
    <property type="entry name" value="Asparaginase_2"/>
    <property type="match status" value="1"/>
</dbReference>
<dbReference type="FunFam" id="3.60.20.30:FF:000006">
    <property type="entry name" value="Threonine aspartase"/>
    <property type="match status" value="1"/>
</dbReference>
<dbReference type="InterPro" id="IPR037464">
    <property type="entry name" value="Taspase1"/>
</dbReference>
<evidence type="ECO:0000256" key="2">
    <source>
        <dbReference type="PIRSR" id="PIRSR600246-1"/>
    </source>
</evidence>
<dbReference type="Proteomes" id="UP000801492">
    <property type="component" value="Unassembled WGS sequence"/>
</dbReference>
<dbReference type="GO" id="GO:0051604">
    <property type="term" value="P:protein maturation"/>
    <property type="evidence" value="ECO:0007669"/>
    <property type="project" value="TreeGrafter"/>
</dbReference>
<dbReference type="SUPFAM" id="SSF56235">
    <property type="entry name" value="N-terminal nucleophile aminohydrolases (Ntn hydrolases)"/>
    <property type="match status" value="1"/>
</dbReference>
<comment type="caution">
    <text evidence="4">The sequence shown here is derived from an EMBL/GenBank/DDBJ whole genome shotgun (WGS) entry which is preliminary data.</text>
</comment>
<evidence type="ECO:0000256" key="1">
    <source>
        <dbReference type="ARBA" id="ARBA00010872"/>
    </source>
</evidence>
<evidence type="ECO:0000256" key="3">
    <source>
        <dbReference type="PIRSR" id="PIRSR600246-3"/>
    </source>
</evidence>
<dbReference type="GO" id="GO:0005737">
    <property type="term" value="C:cytoplasm"/>
    <property type="evidence" value="ECO:0007669"/>
    <property type="project" value="TreeGrafter"/>
</dbReference>
<dbReference type="CDD" id="cd04514">
    <property type="entry name" value="Taspase1_like"/>
    <property type="match status" value="1"/>
</dbReference>
<protein>
    <recommendedName>
        <fullName evidence="6">Threonine aspartase 1</fullName>
    </recommendedName>
</protein>
<organism evidence="4 5">
    <name type="scientific">Ignelater luminosus</name>
    <name type="common">Cucubano</name>
    <name type="synonym">Pyrophorus luminosus</name>
    <dbReference type="NCBI Taxonomy" id="2038154"/>
    <lineage>
        <taxon>Eukaryota</taxon>
        <taxon>Metazoa</taxon>
        <taxon>Ecdysozoa</taxon>
        <taxon>Arthropoda</taxon>
        <taxon>Hexapoda</taxon>
        <taxon>Insecta</taxon>
        <taxon>Pterygota</taxon>
        <taxon>Neoptera</taxon>
        <taxon>Endopterygota</taxon>
        <taxon>Coleoptera</taxon>
        <taxon>Polyphaga</taxon>
        <taxon>Elateriformia</taxon>
        <taxon>Elateroidea</taxon>
        <taxon>Elateridae</taxon>
        <taxon>Agrypninae</taxon>
        <taxon>Pyrophorini</taxon>
        <taxon>Ignelater</taxon>
    </lineage>
</organism>
<dbReference type="PANTHER" id="PTHR10188">
    <property type="entry name" value="L-ASPARAGINASE"/>
    <property type="match status" value="1"/>
</dbReference>
<dbReference type="AlphaFoldDB" id="A0A8K0D7J7"/>
<evidence type="ECO:0000313" key="5">
    <source>
        <dbReference type="Proteomes" id="UP000801492"/>
    </source>
</evidence>
<evidence type="ECO:0008006" key="6">
    <source>
        <dbReference type="Google" id="ProtNLM"/>
    </source>
</evidence>
<dbReference type="PANTHER" id="PTHR10188:SF8">
    <property type="entry name" value="THREONINE ASPARTASE 1"/>
    <property type="match status" value="1"/>
</dbReference>
<evidence type="ECO:0000313" key="4">
    <source>
        <dbReference type="EMBL" id="KAF2900995.1"/>
    </source>
</evidence>
<dbReference type="InterPro" id="IPR000246">
    <property type="entry name" value="Peptidase_T2"/>
</dbReference>
<dbReference type="InterPro" id="IPR029055">
    <property type="entry name" value="Ntn_hydrolases_N"/>
</dbReference>
<gene>
    <name evidence="4" type="ORF">ILUMI_05189</name>
</gene>
<comment type="similarity">
    <text evidence="1">Belongs to the Ntn-hydrolase family.</text>
</comment>
<keyword evidence="5" id="KW-1185">Reference proteome</keyword>
<dbReference type="GO" id="GO:0004298">
    <property type="term" value="F:threonine-type endopeptidase activity"/>
    <property type="evidence" value="ECO:0007669"/>
    <property type="project" value="InterPro"/>
</dbReference>
<dbReference type="Gene3D" id="3.60.20.30">
    <property type="entry name" value="(Glycosyl)asparaginase"/>
    <property type="match status" value="1"/>
</dbReference>